<dbReference type="GO" id="GO:0016491">
    <property type="term" value="F:oxidoreductase activity"/>
    <property type="evidence" value="ECO:0007669"/>
    <property type="project" value="UniProtKB-KW"/>
</dbReference>
<keyword evidence="6" id="KW-1185">Reference proteome</keyword>
<evidence type="ECO:0000256" key="3">
    <source>
        <dbReference type="SAM" id="Phobius"/>
    </source>
</evidence>
<dbReference type="EMBL" id="KV745343">
    <property type="protein sequence ID" value="OCK75255.1"/>
    <property type="molecule type" value="Genomic_DNA"/>
</dbReference>
<accession>A0A8E2E107</accession>
<keyword evidence="3" id="KW-0812">Transmembrane</keyword>
<dbReference type="AlphaFoldDB" id="A0A8E2E107"/>
<dbReference type="Proteomes" id="UP000250266">
    <property type="component" value="Unassembled WGS sequence"/>
</dbReference>
<name>A0A8E2E107_9PEZI</name>
<keyword evidence="1" id="KW-0285">Flavoprotein</keyword>
<dbReference type="Pfam" id="PF00890">
    <property type="entry name" value="FAD_binding_2"/>
    <property type="match status" value="1"/>
</dbReference>
<organism evidence="5 6">
    <name type="scientific">Lepidopterella palustris CBS 459.81</name>
    <dbReference type="NCBI Taxonomy" id="1314670"/>
    <lineage>
        <taxon>Eukaryota</taxon>
        <taxon>Fungi</taxon>
        <taxon>Dikarya</taxon>
        <taxon>Ascomycota</taxon>
        <taxon>Pezizomycotina</taxon>
        <taxon>Dothideomycetes</taxon>
        <taxon>Pleosporomycetidae</taxon>
        <taxon>Mytilinidiales</taxon>
        <taxon>Argynnaceae</taxon>
        <taxon>Lepidopterella</taxon>
    </lineage>
</organism>
<gene>
    <name evidence="5" type="ORF">K432DRAFT_308946</name>
</gene>
<keyword evidence="3" id="KW-1133">Transmembrane helix</keyword>
<feature type="transmembrane region" description="Helical" evidence="3">
    <location>
        <begin position="16"/>
        <end position="35"/>
    </location>
</feature>
<evidence type="ECO:0000259" key="4">
    <source>
        <dbReference type="Pfam" id="PF00890"/>
    </source>
</evidence>
<keyword evidence="3" id="KW-0472">Membrane</keyword>
<evidence type="ECO:0000256" key="1">
    <source>
        <dbReference type="ARBA" id="ARBA00022630"/>
    </source>
</evidence>
<evidence type="ECO:0000313" key="5">
    <source>
        <dbReference type="EMBL" id="OCK75255.1"/>
    </source>
</evidence>
<dbReference type="OrthoDB" id="10260355at2759"/>
<reference evidence="5 6" key="1">
    <citation type="journal article" date="2016" name="Nat. Commun.">
        <title>Ectomycorrhizal ecology is imprinted in the genome of the dominant symbiotic fungus Cenococcum geophilum.</title>
        <authorList>
            <consortium name="DOE Joint Genome Institute"/>
            <person name="Peter M."/>
            <person name="Kohler A."/>
            <person name="Ohm R.A."/>
            <person name="Kuo A."/>
            <person name="Krutzmann J."/>
            <person name="Morin E."/>
            <person name="Arend M."/>
            <person name="Barry K.W."/>
            <person name="Binder M."/>
            <person name="Choi C."/>
            <person name="Clum A."/>
            <person name="Copeland A."/>
            <person name="Grisel N."/>
            <person name="Haridas S."/>
            <person name="Kipfer T."/>
            <person name="LaButti K."/>
            <person name="Lindquist E."/>
            <person name="Lipzen A."/>
            <person name="Maire R."/>
            <person name="Meier B."/>
            <person name="Mihaltcheva S."/>
            <person name="Molinier V."/>
            <person name="Murat C."/>
            <person name="Poggeler S."/>
            <person name="Quandt C.A."/>
            <person name="Sperisen C."/>
            <person name="Tritt A."/>
            <person name="Tisserant E."/>
            <person name="Crous P.W."/>
            <person name="Henrissat B."/>
            <person name="Nehls U."/>
            <person name="Egli S."/>
            <person name="Spatafora J.W."/>
            <person name="Grigoriev I.V."/>
            <person name="Martin F.M."/>
        </authorList>
    </citation>
    <scope>NUCLEOTIDE SEQUENCE [LARGE SCALE GENOMIC DNA]</scope>
    <source>
        <strain evidence="5 6">CBS 459.81</strain>
    </source>
</reference>
<protein>
    <recommendedName>
        <fullName evidence="4">FAD-dependent oxidoreductase 2 FAD-binding domain-containing protein</fullName>
    </recommendedName>
</protein>
<evidence type="ECO:0000313" key="6">
    <source>
        <dbReference type="Proteomes" id="UP000250266"/>
    </source>
</evidence>
<dbReference type="InterPro" id="IPR036188">
    <property type="entry name" value="FAD/NAD-bd_sf"/>
</dbReference>
<proteinExistence type="predicted"/>
<evidence type="ECO:0000256" key="2">
    <source>
        <dbReference type="ARBA" id="ARBA00023002"/>
    </source>
</evidence>
<sequence length="81" mass="8990">MPALELPNLNLSSKHLFDAIIVGAGPAGLSAALAWSRVRRTTVVFTSSQYRDEKAHMAHTILSRDHQPASKIRRIGREQIE</sequence>
<dbReference type="SUPFAM" id="SSF51905">
    <property type="entry name" value="FAD/NAD(P)-binding domain"/>
    <property type="match status" value="1"/>
</dbReference>
<dbReference type="Gene3D" id="3.50.50.60">
    <property type="entry name" value="FAD/NAD(P)-binding domain"/>
    <property type="match status" value="1"/>
</dbReference>
<keyword evidence="2" id="KW-0560">Oxidoreductase</keyword>
<feature type="domain" description="FAD-dependent oxidoreductase 2 FAD-binding" evidence="4">
    <location>
        <begin position="18"/>
        <end position="58"/>
    </location>
</feature>
<dbReference type="InterPro" id="IPR003953">
    <property type="entry name" value="FAD-dep_OxRdtase_2_FAD-bd"/>
</dbReference>